<comment type="subcellular location">
    <subcellularLocation>
        <location evidence="1">Endomembrane system</location>
        <topology evidence="1">Multi-pass membrane protein</topology>
    </subcellularLocation>
    <subcellularLocation>
        <location evidence="7">Vacuole membrane</location>
        <topology evidence="7">Multi-pass membrane protein</topology>
    </subcellularLocation>
</comment>
<evidence type="ECO:0000256" key="4">
    <source>
        <dbReference type="ARBA" id="ARBA00022692"/>
    </source>
</evidence>
<dbReference type="GO" id="GO:0012505">
    <property type="term" value="C:endomembrane system"/>
    <property type="evidence" value="ECO:0007669"/>
    <property type="project" value="UniProtKB-SubCell"/>
</dbReference>
<dbReference type="STRING" id="1246581.A0A2H9TLW3"/>
<feature type="region of interest" description="Disordered" evidence="8">
    <location>
        <begin position="650"/>
        <end position="683"/>
    </location>
</feature>
<keyword evidence="3 7" id="KW-0813">Transport</keyword>
<dbReference type="PANTHER" id="PTHR23519">
    <property type="entry name" value="AUTOPHAGY-RELATED PROTEIN 22"/>
    <property type="match status" value="1"/>
</dbReference>
<evidence type="ECO:0000256" key="5">
    <source>
        <dbReference type="ARBA" id="ARBA00022989"/>
    </source>
</evidence>
<dbReference type="AlphaFoldDB" id="A0A2H9TLW3"/>
<dbReference type="PRINTS" id="PR00625">
    <property type="entry name" value="JDOMAIN"/>
</dbReference>
<accession>A0A2H9TLW3</accession>
<feature type="transmembrane region" description="Helical" evidence="7">
    <location>
        <begin position="90"/>
        <end position="110"/>
    </location>
</feature>
<dbReference type="SUPFAM" id="SSF46565">
    <property type="entry name" value="Chaperone J-domain"/>
    <property type="match status" value="1"/>
</dbReference>
<dbReference type="InterPro" id="IPR024671">
    <property type="entry name" value="Atg22-like"/>
</dbReference>
<sequence>MGDIKKVLLREAAVARQEPTTAKEVWAWWLYMAAIEPISIVALQLFLPLLLELLPSLYGHPVGQFGAKCTDTTKDCVLWEMGSFVLPGTIYSYGIITLSVALQAIIFICFGALGDYGTNRRFFLSSCTALGSALCVAALLVGTSYTALIAGLLNVLITVMFGVSLMLYNSYLPVLAQHHPNTTDFRSEDPLEMARRREAVSNDLSTKSFMIGYASALLVLIICSLSKFLVEDSLSYLKYSIAFCGLFWGLGSIYPLINLKPRPGPPLPADANVLTFSIKKTGRTLAKYNKLPHTFRYLFAFFLFSDGCNTIGTVAVIFARQVLNVPIPNLIHCAILAPFCGVAGNFFFFYLQKTLRITNKTMLLWILSGFIVLTAYSGLGIWSTSIGLHNLWEVYVISCIYGFLMGAMQSFSRVIYGEMVPPGEESEFFSIYAITDKGSSWLGPAIQAAVSSSGIDPRYGLIFLGVMVVLSFPILIWYIDPLRGKEDALSFNIAIPRIKRALFHWPNPDEPIILSQEETWLGWVSRLSTAQSGGMVVKDTKYYDTLGVTSDASSDTIKKAYYRAAMKYHPDKNLDDKAHAELKFKEIAEAYQVLSDPTLRQRYDETGVCGEPEGGFMDPHIFFQQMFGGEAFVDIIGEITLAKLMMDAQEEHEKGGEGRDLHDGRAVSPREADAARREEMRRATDERVKKLAGKLAAKLALYVDGLYTIAEYNEYITKEAVILKNESYGPQLLRSVGYIYSIKAKQELGKGSFLGLAGFYHSVREKGHLISNTVSAVSAARTAYVEQRDREEKGTEVPSAEEQERIFEVIWKLSALDIEVVLGRVCEAVLEDPVLRRDVRLKRATALKCIGDIYKSTSEV</sequence>
<dbReference type="SMART" id="SM00271">
    <property type="entry name" value="DnaJ"/>
    <property type="match status" value="1"/>
</dbReference>
<dbReference type="GO" id="GO:0005774">
    <property type="term" value="C:vacuolar membrane"/>
    <property type="evidence" value="ECO:0007669"/>
    <property type="project" value="UniProtKB-SubCell"/>
</dbReference>
<dbReference type="Proteomes" id="UP000240830">
    <property type="component" value="Unassembled WGS sequence"/>
</dbReference>
<dbReference type="OrthoDB" id="192733at2759"/>
<dbReference type="Pfam" id="PF11700">
    <property type="entry name" value="ATG22"/>
    <property type="match status" value="1"/>
</dbReference>
<keyword evidence="7" id="KW-0072">Autophagy</keyword>
<evidence type="ECO:0000256" key="8">
    <source>
        <dbReference type="SAM" id="MobiDB-lite"/>
    </source>
</evidence>
<evidence type="ECO:0000256" key="7">
    <source>
        <dbReference type="RuleBase" id="RU363073"/>
    </source>
</evidence>
<keyword evidence="7" id="KW-0029">Amino-acid transport</keyword>
<dbReference type="GO" id="GO:0006914">
    <property type="term" value="P:autophagy"/>
    <property type="evidence" value="ECO:0007669"/>
    <property type="project" value="UniProtKB-KW"/>
</dbReference>
<name>A0A2H9TLW3_9FUNG</name>
<evidence type="ECO:0000256" key="1">
    <source>
        <dbReference type="ARBA" id="ARBA00004127"/>
    </source>
</evidence>
<reference evidence="10 11" key="1">
    <citation type="submission" date="2016-10" db="EMBL/GenBank/DDBJ databases">
        <title>The genome of Paramicrosporidium saccamoebae is the missing link in understanding Cryptomycota and Microsporidia evolution.</title>
        <authorList>
            <person name="Quandt C.A."/>
            <person name="Beaudet D."/>
            <person name="Corsaro D."/>
            <person name="Michel R."/>
            <person name="Corradi N."/>
            <person name="James T."/>
        </authorList>
    </citation>
    <scope>NUCLEOTIDE SEQUENCE [LARGE SCALE GENOMIC DNA]</scope>
    <source>
        <strain evidence="10 11">KSL3</strain>
    </source>
</reference>
<comment type="caution">
    <text evidence="10">The sequence shown here is derived from an EMBL/GenBank/DDBJ whole genome shotgun (WGS) entry which is preliminary data.</text>
</comment>
<keyword evidence="7" id="KW-0926">Vacuole</keyword>
<gene>
    <name evidence="10" type="ORF">PSACC_01472</name>
</gene>
<dbReference type="PROSITE" id="PS50076">
    <property type="entry name" value="DNAJ_2"/>
    <property type="match status" value="1"/>
</dbReference>
<dbReference type="EMBL" id="MTSL01000105">
    <property type="protein sequence ID" value="PJF18734.1"/>
    <property type="molecule type" value="Genomic_DNA"/>
</dbReference>
<feature type="transmembrane region" description="Helical" evidence="7">
    <location>
        <begin position="363"/>
        <end position="382"/>
    </location>
</feature>
<keyword evidence="5 7" id="KW-1133">Transmembrane helix</keyword>
<evidence type="ECO:0000256" key="6">
    <source>
        <dbReference type="ARBA" id="ARBA00023136"/>
    </source>
</evidence>
<feature type="domain" description="J" evidence="9">
    <location>
        <begin position="541"/>
        <end position="607"/>
    </location>
</feature>
<organism evidence="10 11">
    <name type="scientific">Paramicrosporidium saccamoebae</name>
    <dbReference type="NCBI Taxonomy" id="1246581"/>
    <lineage>
        <taxon>Eukaryota</taxon>
        <taxon>Fungi</taxon>
        <taxon>Fungi incertae sedis</taxon>
        <taxon>Cryptomycota</taxon>
        <taxon>Cryptomycota incertae sedis</taxon>
        <taxon>Paramicrosporidium</taxon>
    </lineage>
</organism>
<dbReference type="InterPro" id="IPR001623">
    <property type="entry name" value="DnaJ_domain"/>
</dbReference>
<feature type="transmembrane region" description="Helical" evidence="7">
    <location>
        <begin position="459"/>
        <end position="479"/>
    </location>
</feature>
<evidence type="ECO:0000259" key="9">
    <source>
        <dbReference type="PROSITE" id="PS50076"/>
    </source>
</evidence>
<feature type="transmembrane region" description="Helical" evidence="7">
    <location>
        <begin position="147"/>
        <end position="168"/>
    </location>
</feature>
<keyword evidence="4 7" id="KW-0812">Transmembrane</keyword>
<feature type="transmembrane region" description="Helical" evidence="7">
    <location>
        <begin position="211"/>
        <end position="230"/>
    </location>
</feature>
<dbReference type="SUPFAM" id="SSF103473">
    <property type="entry name" value="MFS general substrate transporter"/>
    <property type="match status" value="1"/>
</dbReference>
<evidence type="ECO:0000313" key="11">
    <source>
        <dbReference type="Proteomes" id="UP000240830"/>
    </source>
</evidence>
<dbReference type="InterPro" id="IPR026894">
    <property type="entry name" value="DnaJ_X"/>
</dbReference>
<comment type="function">
    <text evidence="7">Vacuolar effluxer which mediate the efflux of amino acids resulting from autophagic degradation. The release of autophagic amino acids allows the maintenance of protein synthesis and viability during nitrogen starvation.</text>
</comment>
<keyword evidence="11" id="KW-1185">Reference proteome</keyword>
<feature type="transmembrane region" description="Helical" evidence="7">
    <location>
        <begin position="236"/>
        <end position="257"/>
    </location>
</feature>
<dbReference type="Gene3D" id="1.20.1250.20">
    <property type="entry name" value="MFS general substrate transporter like domains"/>
    <property type="match status" value="1"/>
</dbReference>
<dbReference type="Pfam" id="PF14308">
    <property type="entry name" value="DnaJ-X"/>
    <property type="match status" value="1"/>
</dbReference>
<protein>
    <recommendedName>
        <fullName evidence="7">Autophagy-related protein</fullName>
    </recommendedName>
</protein>
<keyword evidence="6 7" id="KW-0472">Membrane</keyword>
<dbReference type="Gene3D" id="1.10.287.110">
    <property type="entry name" value="DnaJ domain"/>
    <property type="match status" value="1"/>
</dbReference>
<dbReference type="InterPro" id="IPR036869">
    <property type="entry name" value="J_dom_sf"/>
</dbReference>
<dbReference type="Pfam" id="PF00226">
    <property type="entry name" value="DnaJ"/>
    <property type="match status" value="1"/>
</dbReference>
<evidence type="ECO:0000256" key="3">
    <source>
        <dbReference type="ARBA" id="ARBA00022448"/>
    </source>
</evidence>
<feature type="transmembrane region" description="Helical" evidence="7">
    <location>
        <begin position="26"/>
        <end position="47"/>
    </location>
</feature>
<dbReference type="InterPro" id="IPR050495">
    <property type="entry name" value="ATG22/LtaA_families"/>
</dbReference>
<feature type="transmembrane region" description="Helical" evidence="7">
    <location>
        <begin position="297"/>
        <end position="323"/>
    </location>
</feature>
<dbReference type="InterPro" id="IPR018253">
    <property type="entry name" value="DnaJ_domain_CS"/>
</dbReference>
<dbReference type="CDD" id="cd06257">
    <property type="entry name" value="DnaJ"/>
    <property type="match status" value="1"/>
</dbReference>
<evidence type="ECO:0000256" key="2">
    <source>
        <dbReference type="ARBA" id="ARBA00006978"/>
    </source>
</evidence>
<comment type="similarity">
    <text evidence="2 7">Belongs to the ATG22 family.</text>
</comment>
<dbReference type="GO" id="GO:0006865">
    <property type="term" value="P:amino acid transport"/>
    <property type="evidence" value="ECO:0007669"/>
    <property type="project" value="UniProtKB-KW"/>
</dbReference>
<dbReference type="InterPro" id="IPR036259">
    <property type="entry name" value="MFS_trans_sf"/>
</dbReference>
<feature type="transmembrane region" description="Helical" evidence="7">
    <location>
        <begin position="329"/>
        <end position="351"/>
    </location>
</feature>
<dbReference type="PROSITE" id="PS00636">
    <property type="entry name" value="DNAJ_1"/>
    <property type="match status" value="1"/>
</dbReference>
<proteinExistence type="inferred from homology"/>
<dbReference type="PANTHER" id="PTHR23519:SF1">
    <property type="entry name" value="AUTOPHAGY-RELATED PROTEIN 22"/>
    <property type="match status" value="1"/>
</dbReference>
<evidence type="ECO:0000313" key="10">
    <source>
        <dbReference type="EMBL" id="PJF18734.1"/>
    </source>
</evidence>
<feature type="transmembrane region" description="Helical" evidence="7">
    <location>
        <begin position="122"/>
        <end position="141"/>
    </location>
</feature>
<feature type="transmembrane region" description="Helical" evidence="7">
    <location>
        <begin position="394"/>
        <end position="416"/>
    </location>
</feature>